<evidence type="ECO:0000259" key="2">
    <source>
        <dbReference type="Pfam" id="PF05076"/>
    </source>
</evidence>
<proteinExistence type="predicted"/>
<evidence type="ECO:0000256" key="1">
    <source>
        <dbReference type="SAM" id="MobiDB-lite"/>
    </source>
</evidence>
<sequence length="236" mass="25273">MGSSDEAGPRGSGVLRHAARDRGWEPAAAGDPDTAEAIERHIAHHFGPIAFVWHELASELVHVDVHVVAPTPARPFHTLVTSGMSDLPMAVPPAAGVSPYAELMLCLPADWPLTAEAFRDESAYWPVRLLKTVARLPHEYGTWIGAWHSVPNGDPAQPYAPDTPFAGVVVTPMLRCAPDARTVTTGGGREISLLALVPLHPAEVRLKLTEGTDALLQAFDRVAVSELFDPARPSSV</sequence>
<gene>
    <name evidence="3" type="ORF">DKT69_36465</name>
</gene>
<evidence type="ECO:0000313" key="4">
    <source>
        <dbReference type="Proteomes" id="UP000246050"/>
    </source>
</evidence>
<evidence type="ECO:0000313" key="3">
    <source>
        <dbReference type="EMBL" id="PWR06673.1"/>
    </source>
</evidence>
<dbReference type="SUPFAM" id="SSF103359">
    <property type="entry name" value="Suppressor of Fused, N-terminal domain"/>
    <property type="match status" value="1"/>
</dbReference>
<dbReference type="EMBL" id="QGKS01000504">
    <property type="protein sequence ID" value="PWR06673.1"/>
    <property type="molecule type" value="Genomic_DNA"/>
</dbReference>
<organism evidence="3 4">
    <name type="scientific">Micromonospora sicca</name>
    <dbReference type="NCBI Taxonomy" id="2202420"/>
    <lineage>
        <taxon>Bacteria</taxon>
        <taxon>Bacillati</taxon>
        <taxon>Actinomycetota</taxon>
        <taxon>Actinomycetes</taxon>
        <taxon>Micromonosporales</taxon>
        <taxon>Micromonosporaceae</taxon>
        <taxon>Micromonospora</taxon>
    </lineage>
</organism>
<comment type="caution">
    <text evidence="3">The sequence shown here is derived from an EMBL/GenBank/DDBJ whole genome shotgun (WGS) entry which is preliminary data.</text>
</comment>
<dbReference type="RefSeq" id="WP_109805896.1">
    <property type="nucleotide sequence ID" value="NZ_QGKS01000504.1"/>
</dbReference>
<accession>A0A317D264</accession>
<feature type="region of interest" description="Disordered" evidence="1">
    <location>
        <begin position="1"/>
        <end position="32"/>
    </location>
</feature>
<name>A0A317D264_9ACTN</name>
<dbReference type="Pfam" id="PF05076">
    <property type="entry name" value="SUFU"/>
    <property type="match status" value="1"/>
</dbReference>
<protein>
    <recommendedName>
        <fullName evidence="2">Suppressor of fused-like domain-containing protein</fullName>
    </recommendedName>
</protein>
<dbReference type="Proteomes" id="UP000246050">
    <property type="component" value="Unassembled WGS sequence"/>
</dbReference>
<feature type="domain" description="Suppressor of fused-like" evidence="2">
    <location>
        <begin position="61"/>
        <end position="233"/>
    </location>
</feature>
<reference evidence="3 4" key="1">
    <citation type="submission" date="2018-05" db="EMBL/GenBank/DDBJ databases">
        <title>Micromonosporas from Atacama Desert.</title>
        <authorList>
            <person name="Carro L."/>
            <person name="Golinska P."/>
            <person name="Klenk H.-P."/>
            <person name="Goodfellow M."/>
        </authorList>
    </citation>
    <scope>NUCLEOTIDE SEQUENCE [LARGE SCALE GENOMIC DNA]</scope>
    <source>
        <strain evidence="3 4">4G51</strain>
    </source>
</reference>
<dbReference type="InterPro" id="IPR020941">
    <property type="entry name" value="SUFU-like_domain"/>
</dbReference>
<dbReference type="OrthoDB" id="4827574at2"/>
<dbReference type="InterPro" id="IPR037181">
    <property type="entry name" value="SUFU_N"/>
</dbReference>
<dbReference type="AlphaFoldDB" id="A0A317D264"/>